<dbReference type="PROSITE" id="PS50113">
    <property type="entry name" value="PAC"/>
    <property type="match status" value="1"/>
</dbReference>
<dbReference type="PANTHER" id="PTHR44757:SF2">
    <property type="entry name" value="BIOFILM ARCHITECTURE MAINTENANCE PROTEIN MBAA"/>
    <property type="match status" value="1"/>
</dbReference>
<dbReference type="EMBL" id="JBAKBA010000020">
    <property type="protein sequence ID" value="MEL0659466.1"/>
    <property type="molecule type" value="Genomic_DNA"/>
</dbReference>
<comment type="caution">
    <text evidence="6">The sequence shown here is derived from an EMBL/GenBank/DDBJ whole genome shotgun (WGS) entry which is preliminary data.</text>
</comment>
<dbReference type="InterPro" id="IPR035919">
    <property type="entry name" value="EAL_sf"/>
</dbReference>
<dbReference type="InterPro" id="IPR052155">
    <property type="entry name" value="Biofilm_reg_signaling"/>
</dbReference>
<dbReference type="SMART" id="SM00052">
    <property type="entry name" value="EAL"/>
    <property type="match status" value="1"/>
</dbReference>
<dbReference type="PANTHER" id="PTHR44757">
    <property type="entry name" value="DIGUANYLATE CYCLASE DGCP"/>
    <property type="match status" value="1"/>
</dbReference>
<dbReference type="Pfam" id="PF00072">
    <property type="entry name" value="Response_reg"/>
    <property type="match status" value="1"/>
</dbReference>
<dbReference type="InterPro" id="IPR011006">
    <property type="entry name" value="CheY-like_superfamily"/>
</dbReference>
<dbReference type="InterPro" id="IPR001789">
    <property type="entry name" value="Sig_transdc_resp-reg_receiver"/>
</dbReference>
<dbReference type="Pfam" id="PF00563">
    <property type="entry name" value="EAL"/>
    <property type="match status" value="1"/>
</dbReference>
<dbReference type="InterPro" id="IPR029787">
    <property type="entry name" value="Nucleotide_cyclase"/>
</dbReference>
<reference evidence="6 7" key="1">
    <citation type="submission" date="2024-02" db="EMBL/GenBank/DDBJ databases">
        <title>Bacteria isolated from the canopy kelp, Nereocystis luetkeana.</title>
        <authorList>
            <person name="Pfister C.A."/>
            <person name="Younker I.T."/>
            <person name="Light S.H."/>
        </authorList>
    </citation>
    <scope>NUCLEOTIDE SEQUENCE [LARGE SCALE GENOMIC DNA]</scope>
    <source>
        <strain evidence="6 7">TI.2.07</strain>
    </source>
</reference>
<evidence type="ECO:0000313" key="6">
    <source>
        <dbReference type="EMBL" id="MEL0659466.1"/>
    </source>
</evidence>
<keyword evidence="7" id="KW-1185">Reference proteome</keyword>
<gene>
    <name evidence="6" type="ORF">V6255_09995</name>
</gene>
<feature type="domain" description="GGDEF" evidence="5">
    <location>
        <begin position="292"/>
        <end position="425"/>
    </location>
</feature>
<dbReference type="Gene3D" id="3.30.450.20">
    <property type="entry name" value="PAS domain"/>
    <property type="match status" value="1"/>
</dbReference>
<keyword evidence="1" id="KW-0597">Phosphoprotein</keyword>
<dbReference type="NCBIfam" id="TIGR00254">
    <property type="entry name" value="GGDEF"/>
    <property type="match status" value="1"/>
</dbReference>
<dbReference type="SMART" id="SM00448">
    <property type="entry name" value="REC"/>
    <property type="match status" value="1"/>
</dbReference>
<feature type="domain" description="EAL" evidence="4">
    <location>
        <begin position="434"/>
        <end position="690"/>
    </location>
</feature>
<dbReference type="CDD" id="cd01948">
    <property type="entry name" value="EAL"/>
    <property type="match status" value="1"/>
</dbReference>
<dbReference type="SUPFAM" id="SSF141868">
    <property type="entry name" value="EAL domain-like"/>
    <property type="match status" value="1"/>
</dbReference>
<dbReference type="InterPro" id="IPR043128">
    <property type="entry name" value="Rev_trsase/Diguanyl_cyclase"/>
</dbReference>
<dbReference type="PROSITE" id="PS50110">
    <property type="entry name" value="RESPONSE_REGULATORY"/>
    <property type="match status" value="1"/>
</dbReference>
<dbReference type="SUPFAM" id="SSF52172">
    <property type="entry name" value="CheY-like"/>
    <property type="match status" value="1"/>
</dbReference>
<evidence type="ECO:0000259" key="5">
    <source>
        <dbReference type="PROSITE" id="PS50887"/>
    </source>
</evidence>
<dbReference type="RefSeq" id="WP_341628018.1">
    <property type="nucleotide sequence ID" value="NZ_JBAKBA010000020.1"/>
</dbReference>
<dbReference type="SUPFAM" id="SSF55785">
    <property type="entry name" value="PYP-like sensor domain (PAS domain)"/>
    <property type="match status" value="1"/>
</dbReference>
<dbReference type="SMART" id="SM00267">
    <property type="entry name" value="GGDEF"/>
    <property type="match status" value="1"/>
</dbReference>
<proteinExistence type="predicted"/>
<dbReference type="Proteomes" id="UP001366060">
    <property type="component" value="Unassembled WGS sequence"/>
</dbReference>
<dbReference type="InterPro" id="IPR001633">
    <property type="entry name" value="EAL_dom"/>
</dbReference>
<evidence type="ECO:0000259" key="2">
    <source>
        <dbReference type="PROSITE" id="PS50110"/>
    </source>
</evidence>
<dbReference type="InterPro" id="IPR000700">
    <property type="entry name" value="PAS-assoc_C"/>
</dbReference>
<dbReference type="InterPro" id="IPR035965">
    <property type="entry name" value="PAS-like_dom_sf"/>
</dbReference>
<dbReference type="PROSITE" id="PS50883">
    <property type="entry name" value="EAL"/>
    <property type="match status" value="1"/>
</dbReference>
<sequence>MNKKLILVIDDDEMTRLLINQVLSPDLYDVVEAKDGAEGIILFNQHTPDLVLLDVDLPKLNGFEVCQLIRESEEGQRVPIIMITGMDDTKSIEYAYRLGATDFIIKPINWSLFGHHLRYILRNSHYFKSLKKSESRLEHAQKIARLGYWELEGNKGHLLLSKQLSKMLSLSSYKFESGKEFLLDLIHPSEKFHIKNVLLQAFNDGLAFNLDIRIKLPTDEYLHLKLQGKLLEDNKNATPIISGIMQDISELKESQKKLVHIAHHDALTNLPNRVLFNKRLEGAIQRADRLNRKVALLFIDLNRFKQVNDSLGHEVGDLLLQEVALRFSTVIRKFDIVARFGGDEFAILLDSIDDLEQIPSFIKRFQKLFEDPFFINDEYLHIGSSVGISIYPDNGREISELLRNADAAMYQAKKLEQDNVYFYSNDLTESTAKRWSIENQLREAIEKDDFILLYQPKVCSNTELISGVEALIRLPIKNDVPVYPSEFIPIAEETGLIIALGKWVIEEAIRQLKAWQNTACGHLSIAVNVSSRQLYSKGFTKFVVEALQNAGVDASQLEMEITEEHLIPTNQENTIKETLTDLTDIGIRLSIDDFGTGYSSLSQLKSMPISILKIDKSFIDHIPNNKQDTAMIKSIISLAKNLELQVVAEGVETIEQLIYLRDNDCEIIQGYYYSKPVTYTEIQHLIENKKW</sequence>
<organism evidence="6 7">
    <name type="scientific">Psychromonas arctica</name>
    <dbReference type="NCBI Taxonomy" id="168275"/>
    <lineage>
        <taxon>Bacteria</taxon>
        <taxon>Pseudomonadati</taxon>
        <taxon>Pseudomonadota</taxon>
        <taxon>Gammaproteobacteria</taxon>
        <taxon>Alteromonadales</taxon>
        <taxon>Psychromonadaceae</taxon>
        <taxon>Psychromonas</taxon>
    </lineage>
</organism>
<feature type="domain" description="PAC" evidence="3">
    <location>
        <begin position="208"/>
        <end position="260"/>
    </location>
</feature>
<dbReference type="Gene3D" id="3.40.50.2300">
    <property type="match status" value="1"/>
</dbReference>
<evidence type="ECO:0000259" key="4">
    <source>
        <dbReference type="PROSITE" id="PS50883"/>
    </source>
</evidence>
<dbReference type="InterPro" id="IPR000014">
    <property type="entry name" value="PAS"/>
</dbReference>
<dbReference type="CDD" id="cd00130">
    <property type="entry name" value="PAS"/>
    <property type="match status" value="1"/>
</dbReference>
<dbReference type="PROSITE" id="PS50887">
    <property type="entry name" value="GGDEF"/>
    <property type="match status" value="1"/>
</dbReference>
<accession>A0ABU9HCW4</accession>
<evidence type="ECO:0000259" key="3">
    <source>
        <dbReference type="PROSITE" id="PS50113"/>
    </source>
</evidence>
<dbReference type="SUPFAM" id="SSF55073">
    <property type="entry name" value="Nucleotide cyclase"/>
    <property type="match status" value="1"/>
</dbReference>
<dbReference type="Gene3D" id="3.30.70.270">
    <property type="match status" value="1"/>
</dbReference>
<dbReference type="Pfam" id="PF00990">
    <property type="entry name" value="GGDEF"/>
    <property type="match status" value="1"/>
</dbReference>
<dbReference type="InterPro" id="IPR000160">
    <property type="entry name" value="GGDEF_dom"/>
</dbReference>
<name>A0ABU9HCW4_9GAMM</name>
<dbReference type="Gene3D" id="3.20.20.450">
    <property type="entry name" value="EAL domain"/>
    <property type="match status" value="1"/>
</dbReference>
<feature type="modified residue" description="4-aspartylphosphate" evidence="1">
    <location>
        <position position="54"/>
    </location>
</feature>
<evidence type="ECO:0000256" key="1">
    <source>
        <dbReference type="PROSITE-ProRule" id="PRU00169"/>
    </source>
</evidence>
<feature type="domain" description="Response regulatory" evidence="2">
    <location>
        <begin position="5"/>
        <end position="121"/>
    </location>
</feature>
<evidence type="ECO:0000313" key="7">
    <source>
        <dbReference type="Proteomes" id="UP001366060"/>
    </source>
</evidence>
<dbReference type="CDD" id="cd01949">
    <property type="entry name" value="GGDEF"/>
    <property type="match status" value="1"/>
</dbReference>
<protein>
    <submittedName>
        <fullName evidence="6">EAL domain-containing protein</fullName>
    </submittedName>
</protein>